<proteinExistence type="predicted"/>
<gene>
    <name evidence="1" type="ORF">BZ3500_MVSOF-1268-A1-R1_CHR9G10620</name>
</gene>
<dbReference type="Proteomes" id="UP000249723">
    <property type="component" value="Unassembled WGS sequence"/>
</dbReference>
<evidence type="ECO:0000313" key="1">
    <source>
        <dbReference type="EMBL" id="SDA00400.1"/>
    </source>
</evidence>
<protein>
    <submittedName>
        <fullName evidence="1">BZ3500_MvSof-1268-A1-R1_Chr9g10620 protein</fullName>
    </submittedName>
</protein>
<evidence type="ECO:0000313" key="2">
    <source>
        <dbReference type="Proteomes" id="UP000249723"/>
    </source>
</evidence>
<reference evidence="2" key="1">
    <citation type="submission" date="2016-10" db="EMBL/GenBank/DDBJ databases">
        <authorList>
            <person name="Jeantristanb JTB J.-T."/>
            <person name="Ricardo R."/>
        </authorList>
    </citation>
    <scope>NUCLEOTIDE SEQUENCE [LARGE SCALE GENOMIC DNA]</scope>
</reference>
<dbReference type="AlphaFoldDB" id="A0A2X0MEY7"/>
<name>A0A2X0MEY7_9BASI</name>
<accession>A0A2X0MEY7</accession>
<organism evidence="1 2">
    <name type="scientific">Microbotryum saponariae</name>
    <dbReference type="NCBI Taxonomy" id="289078"/>
    <lineage>
        <taxon>Eukaryota</taxon>
        <taxon>Fungi</taxon>
        <taxon>Dikarya</taxon>
        <taxon>Basidiomycota</taxon>
        <taxon>Pucciniomycotina</taxon>
        <taxon>Microbotryomycetes</taxon>
        <taxon>Microbotryales</taxon>
        <taxon>Microbotryaceae</taxon>
        <taxon>Microbotryum</taxon>
    </lineage>
</organism>
<keyword evidence="2" id="KW-1185">Reference proteome</keyword>
<dbReference type="EMBL" id="FMWP01000107">
    <property type="protein sequence ID" value="SDA00400.1"/>
    <property type="molecule type" value="Genomic_DNA"/>
</dbReference>
<sequence>MPWVVVRCSGAPESSRRQFSLPLGGCSVVDYASATFPFIPKPCVGFRRIDRSFALVKIYGMDREERSLVFLPALETQPREDIRRCRGDE</sequence>